<reference evidence="1" key="1">
    <citation type="submission" date="2021-01" db="EMBL/GenBank/DDBJ databases">
        <authorList>
            <person name="Corre E."/>
            <person name="Pelletier E."/>
            <person name="Niang G."/>
            <person name="Scheremetjew M."/>
            <person name="Finn R."/>
            <person name="Kale V."/>
            <person name="Holt S."/>
            <person name="Cochrane G."/>
            <person name="Meng A."/>
            <person name="Brown T."/>
            <person name="Cohen L."/>
        </authorList>
    </citation>
    <scope>NUCLEOTIDE SEQUENCE</scope>
    <source>
        <strain evidence="1">Fehren 1</strain>
    </source>
</reference>
<name>A0A7S3HZ04_9SPIT</name>
<sequence length="225" mass="26040">MFSGKTVTNFASVRYDNNGGLNPVSPQKRGLAREAVTNSVKLNNTEWRNRSAIRSTAKPGLELDVEDRAVSVFQPKKIVSDNDESKRIFKKYSNFKNEFDPQASKAEYKHFLDRVVQDKRHYDSNISNSLNYQKKFLAYKRKELAQRAAALHGNSQQDQVHKSVTDSAMLKMEMEKAGLVRVQPDQYNYRSPKKYTPISTYYKDLQQNRVFSMDGKMQLLRSNIR</sequence>
<gene>
    <name evidence="1" type="ORF">FEHR0123_LOCUS4179</name>
</gene>
<proteinExistence type="predicted"/>
<organism evidence="1">
    <name type="scientific">Favella ehrenbergii</name>
    <dbReference type="NCBI Taxonomy" id="182087"/>
    <lineage>
        <taxon>Eukaryota</taxon>
        <taxon>Sar</taxon>
        <taxon>Alveolata</taxon>
        <taxon>Ciliophora</taxon>
        <taxon>Intramacronucleata</taxon>
        <taxon>Spirotrichea</taxon>
        <taxon>Choreotrichia</taxon>
        <taxon>Tintinnida</taxon>
        <taxon>Xystonellidae</taxon>
        <taxon>Favella</taxon>
    </lineage>
</organism>
<accession>A0A7S3HZ04</accession>
<dbReference type="AlphaFoldDB" id="A0A7S3HZ04"/>
<dbReference type="EMBL" id="HBIE01013741">
    <property type="protein sequence ID" value="CAE0309265.1"/>
    <property type="molecule type" value="Transcribed_RNA"/>
</dbReference>
<protein>
    <submittedName>
        <fullName evidence="1">Uncharacterized protein</fullName>
    </submittedName>
</protein>
<evidence type="ECO:0000313" key="1">
    <source>
        <dbReference type="EMBL" id="CAE0309265.1"/>
    </source>
</evidence>